<dbReference type="KEGG" id="thel:IG193_00135"/>
<dbReference type="InterPro" id="IPR052930">
    <property type="entry name" value="TA_antitoxin_MntA"/>
</dbReference>
<dbReference type="SUPFAM" id="SSF81301">
    <property type="entry name" value="Nucleotidyltransferase"/>
    <property type="match status" value="1"/>
</dbReference>
<dbReference type="GeneID" id="59148257"/>
<dbReference type="Pfam" id="PF18765">
    <property type="entry name" value="Polbeta"/>
    <property type="match status" value="1"/>
</dbReference>
<dbReference type="PANTHER" id="PTHR43852:SF3">
    <property type="entry name" value="NUCLEOTIDYLTRANSFERASE"/>
    <property type="match status" value="1"/>
</dbReference>
<dbReference type="InterPro" id="IPR043519">
    <property type="entry name" value="NT_sf"/>
</dbReference>
<dbReference type="GO" id="GO:0016740">
    <property type="term" value="F:transferase activity"/>
    <property type="evidence" value="ECO:0007669"/>
    <property type="project" value="UniProtKB-KW"/>
</dbReference>
<dbReference type="Gene3D" id="3.30.460.10">
    <property type="entry name" value="Beta Polymerase, domain 2"/>
    <property type="match status" value="1"/>
</dbReference>
<organism evidence="2 3">
    <name type="scientific">Infirmifilum lucidum</name>
    <dbReference type="NCBI Taxonomy" id="2776706"/>
    <lineage>
        <taxon>Archaea</taxon>
        <taxon>Thermoproteota</taxon>
        <taxon>Thermoprotei</taxon>
        <taxon>Thermofilales</taxon>
        <taxon>Thermofilaceae</taxon>
        <taxon>Infirmifilum</taxon>
    </lineage>
</organism>
<protein>
    <submittedName>
        <fullName evidence="2">Nucleotidyltransferase domain-containing protein</fullName>
    </submittedName>
</protein>
<dbReference type="Proteomes" id="UP000594121">
    <property type="component" value="Chromosome"/>
</dbReference>
<gene>
    <name evidence="2" type="ORF">IG193_00135</name>
</gene>
<dbReference type="InterPro" id="IPR041633">
    <property type="entry name" value="Polbeta"/>
</dbReference>
<dbReference type="EMBL" id="CP062310">
    <property type="protein sequence ID" value="QOJ78912.1"/>
    <property type="molecule type" value="Genomic_DNA"/>
</dbReference>
<accession>A0A7L9FHS5</accession>
<dbReference type="InParanoid" id="A0A7L9FHS5"/>
<evidence type="ECO:0000313" key="3">
    <source>
        <dbReference type="Proteomes" id="UP000594121"/>
    </source>
</evidence>
<evidence type="ECO:0000259" key="1">
    <source>
        <dbReference type="Pfam" id="PF18765"/>
    </source>
</evidence>
<dbReference type="PANTHER" id="PTHR43852">
    <property type="entry name" value="NUCLEOTIDYLTRANSFERASE"/>
    <property type="match status" value="1"/>
</dbReference>
<proteinExistence type="predicted"/>
<reference evidence="2 3" key="1">
    <citation type="submission" date="2020-10" db="EMBL/GenBank/DDBJ databases">
        <title>Thermofilum lucidum 3507LT sp. nov. a novel member of Thermofilaceae family isolated from Chile hot spring, and proposal of description order Thermofilales.</title>
        <authorList>
            <person name="Zayulina K.S."/>
            <person name="Elcheninov A.G."/>
            <person name="Toshchakov S.V."/>
            <person name="Kublanov I.V."/>
        </authorList>
    </citation>
    <scope>NUCLEOTIDE SEQUENCE [LARGE SCALE GENOMIC DNA]</scope>
    <source>
        <strain evidence="2 3">3507LT</strain>
    </source>
</reference>
<sequence>MRYYRLDWREREALMEKLRDRVSADGGIVFAYVHGGFLRREFFRDVDVAVWIRDEGEAFQYAVDFSVRLEEELGLPVDVQVLNEAPLPFKFHVFTGGRLIFSRDEELRLRILEGAVKEYLDFKFLTSLIARLA</sequence>
<name>A0A7L9FHS5_9CREN</name>
<evidence type="ECO:0000313" key="2">
    <source>
        <dbReference type="EMBL" id="QOJ78912.1"/>
    </source>
</evidence>
<feature type="domain" description="Polymerase beta nucleotidyltransferase" evidence="1">
    <location>
        <begin position="16"/>
        <end position="106"/>
    </location>
</feature>
<keyword evidence="3" id="KW-1185">Reference proteome</keyword>
<dbReference type="AlphaFoldDB" id="A0A7L9FHS5"/>
<keyword evidence="2" id="KW-0808">Transferase</keyword>
<dbReference type="RefSeq" id="WP_192818884.1">
    <property type="nucleotide sequence ID" value="NZ_CP062310.1"/>
</dbReference>